<dbReference type="AlphaFoldDB" id="A0A7R9MCZ2"/>
<accession>A0A7R9MCZ2</accession>
<dbReference type="EMBL" id="OC926329">
    <property type="protein sequence ID" value="CAD7656655.1"/>
    <property type="molecule type" value="Genomic_DNA"/>
</dbReference>
<protein>
    <submittedName>
        <fullName evidence="2">Uncharacterized protein</fullName>
    </submittedName>
</protein>
<dbReference type="EMBL" id="CAJPVJ010011504">
    <property type="protein sequence ID" value="CAG2173842.1"/>
    <property type="molecule type" value="Genomic_DNA"/>
</dbReference>
<evidence type="ECO:0000256" key="1">
    <source>
        <dbReference type="SAM" id="MobiDB-lite"/>
    </source>
</evidence>
<feature type="region of interest" description="Disordered" evidence="1">
    <location>
        <begin position="85"/>
        <end position="159"/>
    </location>
</feature>
<dbReference type="Proteomes" id="UP000728032">
    <property type="component" value="Unassembled WGS sequence"/>
</dbReference>
<sequence length="194" mass="23189">MDPEYKKYIFREEYDEKGKKIRNLDDIKRKAKFINKNLKESKRKKIKPIMKDFDCDRVSKALHVLIRDMEEFKTKLNEVEIYKNQTKQMDSTAEDAKLIINQEKEINEKSDKSDEENTENEENNDSSKENDDKKDSESDFENEITDETEDTYGLDTNCDAEEDMRQELLKNLDSDVWQSLLKGMKHLERLKKEE</sequence>
<reference evidence="2" key="1">
    <citation type="submission" date="2020-11" db="EMBL/GenBank/DDBJ databases">
        <authorList>
            <person name="Tran Van P."/>
        </authorList>
    </citation>
    <scope>NUCLEOTIDE SEQUENCE</scope>
</reference>
<evidence type="ECO:0000313" key="2">
    <source>
        <dbReference type="EMBL" id="CAD7656655.1"/>
    </source>
</evidence>
<organism evidence="2">
    <name type="scientific">Oppiella nova</name>
    <dbReference type="NCBI Taxonomy" id="334625"/>
    <lineage>
        <taxon>Eukaryota</taxon>
        <taxon>Metazoa</taxon>
        <taxon>Ecdysozoa</taxon>
        <taxon>Arthropoda</taxon>
        <taxon>Chelicerata</taxon>
        <taxon>Arachnida</taxon>
        <taxon>Acari</taxon>
        <taxon>Acariformes</taxon>
        <taxon>Sarcoptiformes</taxon>
        <taxon>Oribatida</taxon>
        <taxon>Brachypylina</taxon>
        <taxon>Oppioidea</taxon>
        <taxon>Oppiidae</taxon>
        <taxon>Oppiella</taxon>
    </lineage>
</organism>
<keyword evidence="3" id="KW-1185">Reference proteome</keyword>
<name>A0A7R9MCZ2_9ACAR</name>
<feature type="compositionally biased region" description="Acidic residues" evidence="1">
    <location>
        <begin position="138"/>
        <end position="159"/>
    </location>
</feature>
<feature type="compositionally biased region" description="Basic and acidic residues" evidence="1">
    <location>
        <begin position="94"/>
        <end position="112"/>
    </location>
</feature>
<feature type="compositionally biased region" description="Basic and acidic residues" evidence="1">
    <location>
        <begin position="125"/>
        <end position="137"/>
    </location>
</feature>
<feature type="compositionally biased region" description="Acidic residues" evidence="1">
    <location>
        <begin position="113"/>
        <end position="124"/>
    </location>
</feature>
<proteinExistence type="predicted"/>
<evidence type="ECO:0000313" key="3">
    <source>
        <dbReference type="Proteomes" id="UP000728032"/>
    </source>
</evidence>
<gene>
    <name evidence="2" type="ORF">ONB1V03_LOCUS13291</name>
</gene>